<protein>
    <submittedName>
        <fullName evidence="1">Uncharacterized protein</fullName>
    </submittedName>
</protein>
<accession>A0A9P0BJW4</accession>
<gene>
    <name evidence="1" type="ORF">CINC_LOCUS263</name>
</gene>
<name>A0A9P0BJW4_CHRIL</name>
<evidence type="ECO:0000313" key="1">
    <source>
        <dbReference type="EMBL" id="CAH0577882.1"/>
    </source>
</evidence>
<evidence type="ECO:0000313" key="2">
    <source>
        <dbReference type="Proteomes" id="UP001154114"/>
    </source>
</evidence>
<dbReference type="AlphaFoldDB" id="A0A9P0BJW4"/>
<dbReference type="OrthoDB" id="7362130at2759"/>
<reference evidence="1" key="1">
    <citation type="submission" date="2021-12" db="EMBL/GenBank/DDBJ databases">
        <authorList>
            <person name="King R."/>
        </authorList>
    </citation>
    <scope>NUCLEOTIDE SEQUENCE</scope>
</reference>
<dbReference type="EMBL" id="LR824004">
    <property type="protein sequence ID" value="CAH0577882.1"/>
    <property type="molecule type" value="Genomic_DNA"/>
</dbReference>
<keyword evidence="2" id="KW-1185">Reference proteome</keyword>
<dbReference type="Proteomes" id="UP001154114">
    <property type="component" value="Chromosome 1"/>
</dbReference>
<sequence>MSIMFPGTSLLFCVDRLNFSIRLWGISFLLTRAMPSTLLIASSTRSLDNNHLGLSGNKNGASRVRAIGTLVARDNVFQCPQANAIHGSATAPIVKKIANDMFVTIVLYFGTMYSSSKM</sequence>
<proteinExistence type="predicted"/>
<organism evidence="1 2">
    <name type="scientific">Chrysodeixis includens</name>
    <name type="common">Soybean looper</name>
    <name type="synonym">Pseudoplusia includens</name>
    <dbReference type="NCBI Taxonomy" id="689277"/>
    <lineage>
        <taxon>Eukaryota</taxon>
        <taxon>Metazoa</taxon>
        <taxon>Ecdysozoa</taxon>
        <taxon>Arthropoda</taxon>
        <taxon>Hexapoda</taxon>
        <taxon>Insecta</taxon>
        <taxon>Pterygota</taxon>
        <taxon>Neoptera</taxon>
        <taxon>Endopterygota</taxon>
        <taxon>Lepidoptera</taxon>
        <taxon>Glossata</taxon>
        <taxon>Ditrysia</taxon>
        <taxon>Noctuoidea</taxon>
        <taxon>Noctuidae</taxon>
        <taxon>Plusiinae</taxon>
        <taxon>Chrysodeixis</taxon>
    </lineage>
</organism>